<dbReference type="AlphaFoldDB" id="A0A1G9UUZ2"/>
<name>A0A1G9UUZ2_9EURY</name>
<dbReference type="PANTHER" id="PTHR39964:SF2">
    <property type="entry name" value="UPF0292 PROTEIN MJ1624"/>
    <property type="match status" value="1"/>
</dbReference>
<gene>
    <name evidence="2" type="ORF">SAMN04487949_2341</name>
</gene>
<reference evidence="3" key="1">
    <citation type="submission" date="2016-10" db="EMBL/GenBank/DDBJ databases">
        <authorList>
            <person name="Varghese N."/>
            <person name="Submissions S."/>
        </authorList>
    </citation>
    <scope>NUCLEOTIDE SEQUENCE [LARGE SCALE GENOMIC DNA]</scope>
    <source>
        <strain evidence="3">CGMCC 1.10119</strain>
    </source>
</reference>
<evidence type="ECO:0000313" key="3">
    <source>
        <dbReference type="Proteomes" id="UP000199451"/>
    </source>
</evidence>
<sequence length="162" mass="18324">MGERAALQRFSTEPDEVPTDRDDGHRELHPSTDPTTLVTYRRPPTWRTDLLALVAELDDAVDAAIVEGPNDRRGLRTAGFTKRVYTCSEAGGLAALASRIDEDRVVILTDFDPAGRRLNARLRELLDDSQVDPEWRRKVGAALTPHGRRDIESLNNLFRHRW</sequence>
<proteinExistence type="predicted"/>
<dbReference type="Proteomes" id="UP000199451">
    <property type="component" value="Unassembled WGS sequence"/>
</dbReference>
<dbReference type="GO" id="GO:0004519">
    <property type="term" value="F:endonuclease activity"/>
    <property type="evidence" value="ECO:0007669"/>
    <property type="project" value="UniProtKB-KW"/>
</dbReference>
<keyword evidence="3" id="KW-1185">Reference proteome</keyword>
<dbReference type="STRING" id="660521.SAMN04487949_2341"/>
<evidence type="ECO:0000256" key="1">
    <source>
        <dbReference type="SAM" id="MobiDB-lite"/>
    </source>
</evidence>
<dbReference type="EMBL" id="FNHL01000002">
    <property type="protein sequence ID" value="SDM63425.1"/>
    <property type="molecule type" value="Genomic_DNA"/>
</dbReference>
<feature type="compositionally biased region" description="Basic and acidic residues" evidence="1">
    <location>
        <begin position="18"/>
        <end position="30"/>
    </location>
</feature>
<keyword evidence="2" id="KW-0255">Endonuclease</keyword>
<organism evidence="2 3">
    <name type="scientific">Halogranum gelatinilyticum</name>
    <dbReference type="NCBI Taxonomy" id="660521"/>
    <lineage>
        <taxon>Archaea</taxon>
        <taxon>Methanobacteriati</taxon>
        <taxon>Methanobacteriota</taxon>
        <taxon>Stenosarchaea group</taxon>
        <taxon>Halobacteria</taxon>
        <taxon>Halobacteriales</taxon>
        <taxon>Haloferacaceae</taxon>
    </lineage>
</organism>
<dbReference type="Gene3D" id="3.40.1360.10">
    <property type="match status" value="1"/>
</dbReference>
<dbReference type="PANTHER" id="PTHR39964">
    <property type="entry name" value="UPF0292 PROTEIN TK1411"/>
    <property type="match status" value="1"/>
</dbReference>
<dbReference type="RefSeq" id="WP_244509990.1">
    <property type="nucleotide sequence ID" value="NZ_FNHL01000002.1"/>
</dbReference>
<feature type="region of interest" description="Disordered" evidence="1">
    <location>
        <begin position="1"/>
        <end position="36"/>
    </location>
</feature>
<keyword evidence="2" id="KW-0378">Hydrolase</keyword>
<dbReference type="SUPFAM" id="SSF110455">
    <property type="entry name" value="Toprim domain"/>
    <property type="match status" value="1"/>
</dbReference>
<keyword evidence="2" id="KW-0540">Nuclease</keyword>
<evidence type="ECO:0000313" key="2">
    <source>
        <dbReference type="EMBL" id="SDM63425.1"/>
    </source>
</evidence>
<protein>
    <submittedName>
        <fullName evidence="2">5S rRNA maturation endonuclease (Ribonuclease M5), contains TOPRIM domain</fullName>
    </submittedName>
</protein>
<accession>A0A1G9UUZ2</accession>